<name>A0A1M6EL49_9CLOT</name>
<sequence>MDDSMRNSMDKKDKNNNTGYIDSIVKEITSSRLKQAFIMSEILNKPVSKREKSNRRYLRRKP</sequence>
<gene>
    <name evidence="1" type="ORF">SAMN05444401_1608</name>
</gene>
<dbReference type="EMBL" id="FQZO01000002">
    <property type="protein sequence ID" value="SHI86126.1"/>
    <property type="molecule type" value="Genomic_DNA"/>
</dbReference>
<keyword evidence="2" id="KW-1185">Reference proteome</keyword>
<reference evidence="1 2" key="1">
    <citation type="submission" date="2016-11" db="EMBL/GenBank/DDBJ databases">
        <authorList>
            <person name="Jaros S."/>
            <person name="Januszkiewicz K."/>
            <person name="Wedrychowicz H."/>
        </authorList>
    </citation>
    <scope>NUCLEOTIDE SEQUENCE [LARGE SCALE GENOMIC DNA]</scope>
    <source>
        <strain evidence="1 2">DSM 21864</strain>
    </source>
</reference>
<proteinExistence type="predicted"/>
<accession>A0A1M6EL49</accession>
<evidence type="ECO:0000313" key="2">
    <source>
        <dbReference type="Proteomes" id="UP000184080"/>
    </source>
</evidence>
<dbReference type="Proteomes" id="UP000184080">
    <property type="component" value="Unassembled WGS sequence"/>
</dbReference>
<dbReference type="RefSeq" id="WP_073005352.1">
    <property type="nucleotide sequence ID" value="NZ_FQZO01000002.1"/>
</dbReference>
<dbReference type="AlphaFoldDB" id="A0A1M6EL49"/>
<organism evidence="1 2">
    <name type="scientific">Clostridium amylolyticum</name>
    <dbReference type="NCBI Taxonomy" id="1121298"/>
    <lineage>
        <taxon>Bacteria</taxon>
        <taxon>Bacillati</taxon>
        <taxon>Bacillota</taxon>
        <taxon>Clostridia</taxon>
        <taxon>Eubacteriales</taxon>
        <taxon>Clostridiaceae</taxon>
        <taxon>Clostridium</taxon>
    </lineage>
</organism>
<dbReference type="STRING" id="1121298.SAMN05444401_1608"/>
<evidence type="ECO:0000313" key="1">
    <source>
        <dbReference type="EMBL" id="SHI86126.1"/>
    </source>
</evidence>
<protein>
    <submittedName>
        <fullName evidence="1">Uncharacterized protein</fullName>
    </submittedName>
</protein>